<evidence type="ECO:0000256" key="5">
    <source>
        <dbReference type="SAM" id="Phobius"/>
    </source>
</evidence>
<keyword evidence="4 5" id="KW-0472">Membrane</keyword>
<dbReference type="PANTHER" id="PTHR32322:SF2">
    <property type="entry name" value="EAMA DOMAIN-CONTAINING PROTEIN"/>
    <property type="match status" value="1"/>
</dbReference>
<feature type="transmembrane region" description="Helical" evidence="5">
    <location>
        <begin position="269"/>
        <end position="289"/>
    </location>
</feature>
<dbReference type="EMBL" id="UINC01007529">
    <property type="protein sequence ID" value="SVA33831.1"/>
    <property type="molecule type" value="Genomic_DNA"/>
</dbReference>
<feature type="transmembrane region" description="Helical" evidence="5">
    <location>
        <begin position="121"/>
        <end position="137"/>
    </location>
</feature>
<gene>
    <name evidence="7" type="ORF">METZ01_LOCUS86685</name>
</gene>
<protein>
    <recommendedName>
        <fullName evidence="6">EamA domain-containing protein</fullName>
    </recommendedName>
</protein>
<feature type="transmembrane region" description="Helical" evidence="5">
    <location>
        <begin position="218"/>
        <end position="238"/>
    </location>
</feature>
<dbReference type="AlphaFoldDB" id="A0A381V1I9"/>
<evidence type="ECO:0000259" key="6">
    <source>
        <dbReference type="Pfam" id="PF00892"/>
    </source>
</evidence>
<feature type="domain" description="EamA" evidence="6">
    <location>
        <begin position="152"/>
        <end position="287"/>
    </location>
</feature>
<feature type="transmembrane region" description="Helical" evidence="5">
    <location>
        <begin position="149"/>
        <end position="171"/>
    </location>
</feature>
<dbReference type="PANTHER" id="PTHR32322">
    <property type="entry name" value="INNER MEMBRANE TRANSPORTER"/>
    <property type="match status" value="1"/>
</dbReference>
<dbReference type="InterPro" id="IPR050638">
    <property type="entry name" value="AA-Vitamin_Transporters"/>
</dbReference>
<feature type="transmembrane region" description="Helical" evidence="5">
    <location>
        <begin position="7"/>
        <end position="29"/>
    </location>
</feature>
<dbReference type="GO" id="GO:0016020">
    <property type="term" value="C:membrane"/>
    <property type="evidence" value="ECO:0007669"/>
    <property type="project" value="UniProtKB-SubCell"/>
</dbReference>
<evidence type="ECO:0000256" key="4">
    <source>
        <dbReference type="ARBA" id="ARBA00023136"/>
    </source>
</evidence>
<feature type="domain" description="EamA" evidence="6">
    <location>
        <begin position="10"/>
        <end position="136"/>
    </location>
</feature>
<evidence type="ECO:0000256" key="2">
    <source>
        <dbReference type="ARBA" id="ARBA00022692"/>
    </source>
</evidence>
<keyword evidence="3 5" id="KW-1133">Transmembrane helix</keyword>
<feature type="transmembrane region" description="Helical" evidence="5">
    <location>
        <begin position="35"/>
        <end position="54"/>
    </location>
</feature>
<comment type="subcellular location">
    <subcellularLocation>
        <location evidence="1">Membrane</location>
        <topology evidence="1">Multi-pass membrane protein</topology>
    </subcellularLocation>
</comment>
<keyword evidence="2 5" id="KW-0812">Transmembrane</keyword>
<feature type="transmembrane region" description="Helical" evidence="5">
    <location>
        <begin position="245"/>
        <end position="263"/>
    </location>
</feature>
<proteinExistence type="predicted"/>
<evidence type="ECO:0000313" key="7">
    <source>
        <dbReference type="EMBL" id="SVA33831.1"/>
    </source>
</evidence>
<feature type="non-terminal residue" evidence="7">
    <location>
        <position position="1"/>
    </location>
</feature>
<feature type="non-terminal residue" evidence="7">
    <location>
        <position position="300"/>
    </location>
</feature>
<accession>A0A381V1I9</accession>
<dbReference type="Pfam" id="PF00892">
    <property type="entry name" value="EamA"/>
    <property type="match status" value="2"/>
</dbReference>
<name>A0A381V1I9_9ZZZZ</name>
<organism evidence="7">
    <name type="scientific">marine metagenome</name>
    <dbReference type="NCBI Taxonomy" id="408172"/>
    <lineage>
        <taxon>unclassified sequences</taxon>
        <taxon>metagenomes</taxon>
        <taxon>ecological metagenomes</taxon>
    </lineage>
</organism>
<evidence type="ECO:0000256" key="1">
    <source>
        <dbReference type="ARBA" id="ARBA00004141"/>
    </source>
</evidence>
<dbReference type="SUPFAM" id="SSF103481">
    <property type="entry name" value="Multidrug resistance efflux transporter EmrE"/>
    <property type="match status" value="2"/>
</dbReference>
<dbReference type="InterPro" id="IPR000620">
    <property type="entry name" value="EamA_dom"/>
</dbReference>
<reference evidence="7" key="1">
    <citation type="submission" date="2018-05" db="EMBL/GenBank/DDBJ databases">
        <authorList>
            <person name="Lanie J.A."/>
            <person name="Ng W.-L."/>
            <person name="Kazmierczak K.M."/>
            <person name="Andrzejewski T.M."/>
            <person name="Davidsen T.M."/>
            <person name="Wayne K.J."/>
            <person name="Tettelin H."/>
            <person name="Glass J.I."/>
            <person name="Rusch D."/>
            <person name="Podicherti R."/>
            <person name="Tsui H.-C.T."/>
            <person name="Winkler M.E."/>
        </authorList>
    </citation>
    <scope>NUCLEOTIDE SEQUENCE</scope>
</reference>
<sequence>MMNPGLLYSGTVLIWGSTWLAIRFQLGVVSPEISLVYRFGIASLLLLVWCRARGIPPPTGWRNHSFLILLGACLFSFNYLLFYIAAEDLATGLLAVIFSTMTVMNILNGALFLGRRVEWRIILGSGFGLTGICLVFWPEVIALGKAHNIFLAVLLGVIATYFASLGSIISVHNQKSGIQVISGNAFGMLYGTALMTLYALISGVHFNFDPSFGYVSSLMYLSVFGSALAFTLYLTLVGQIGPEKAAYATVLFPIVALTLSTLFENYRWSALAGVGLLLVLVGNVIVLTNRHQFRALLNRL</sequence>
<dbReference type="InterPro" id="IPR037185">
    <property type="entry name" value="EmrE-like"/>
</dbReference>
<feature type="transmembrane region" description="Helical" evidence="5">
    <location>
        <begin position="92"/>
        <end position="114"/>
    </location>
</feature>
<feature type="transmembrane region" description="Helical" evidence="5">
    <location>
        <begin position="66"/>
        <end position="86"/>
    </location>
</feature>
<feature type="transmembrane region" description="Helical" evidence="5">
    <location>
        <begin position="183"/>
        <end position="206"/>
    </location>
</feature>
<evidence type="ECO:0000256" key="3">
    <source>
        <dbReference type="ARBA" id="ARBA00022989"/>
    </source>
</evidence>